<evidence type="ECO:0000259" key="8">
    <source>
        <dbReference type="Pfam" id="PF00931"/>
    </source>
</evidence>
<proteinExistence type="inferred from homology"/>
<dbReference type="InterPro" id="IPR032675">
    <property type="entry name" value="LRR_dom_sf"/>
</dbReference>
<dbReference type="Pfam" id="PF00931">
    <property type="entry name" value="NB-ARC"/>
    <property type="match status" value="2"/>
</dbReference>
<keyword evidence="3" id="KW-0677">Repeat</keyword>
<dbReference type="InterPro" id="IPR055414">
    <property type="entry name" value="LRR_R13L4/SHOC2-like"/>
</dbReference>
<dbReference type="Proteomes" id="UP001497457">
    <property type="component" value="Chromosome 22rd"/>
</dbReference>
<dbReference type="Gene3D" id="3.40.50.300">
    <property type="entry name" value="P-loop containing nucleotide triphosphate hydrolases"/>
    <property type="match status" value="1"/>
</dbReference>
<reference evidence="11" key="1">
    <citation type="submission" date="2024-10" db="EMBL/GenBank/DDBJ databases">
        <authorList>
            <person name="Ryan C."/>
        </authorList>
    </citation>
    <scope>NUCLEOTIDE SEQUENCE [LARGE SCALE GENOMIC DNA]</scope>
</reference>
<evidence type="ECO:0000256" key="3">
    <source>
        <dbReference type="ARBA" id="ARBA00022737"/>
    </source>
</evidence>
<dbReference type="PANTHER" id="PTHR23155">
    <property type="entry name" value="DISEASE RESISTANCE PROTEIN RP"/>
    <property type="match status" value="1"/>
</dbReference>
<dbReference type="InterPro" id="IPR044974">
    <property type="entry name" value="Disease_R_plants"/>
</dbReference>
<accession>A0ABC9ASN3</accession>
<evidence type="ECO:0000256" key="1">
    <source>
        <dbReference type="ARBA" id="ARBA00008894"/>
    </source>
</evidence>
<dbReference type="AlphaFoldDB" id="A0ABC9ASN3"/>
<evidence type="ECO:0000259" key="9">
    <source>
        <dbReference type="Pfam" id="PF18052"/>
    </source>
</evidence>
<dbReference type="GO" id="GO:0051707">
    <property type="term" value="P:response to other organism"/>
    <property type="evidence" value="ECO:0007669"/>
    <property type="project" value="UniProtKB-ARBA"/>
</dbReference>
<dbReference type="SUPFAM" id="SSF52058">
    <property type="entry name" value="L domain-like"/>
    <property type="match status" value="1"/>
</dbReference>
<dbReference type="GO" id="GO:0006952">
    <property type="term" value="P:defense response"/>
    <property type="evidence" value="ECO:0007669"/>
    <property type="project" value="UniProtKB-KW"/>
</dbReference>
<evidence type="ECO:0000313" key="12">
    <source>
        <dbReference type="Proteomes" id="UP001497457"/>
    </source>
</evidence>
<evidence type="ECO:0000256" key="4">
    <source>
        <dbReference type="ARBA" id="ARBA00022741"/>
    </source>
</evidence>
<feature type="domain" description="Disease resistance N-terminal" evidence="9">
    <location>
        <begin position="10"/>
        <end position="89"/>
    </location>
</feature>
<dbReference type="Pfam" id="PF18052">
    <property type="entry name" value="Rx_N"/>
    <property type="match status" value="1"/>
</dbReference>
<evidence type="ECO:0000256" key="6">
    <source>
        <dbReference type="ARBA" id="ARBA00023054"/>
    </source>
</evidence>
<evidence type="ECO:0000256" key="7">
    <source>
        <dbReference type="SAM" id="MobiDB-lite"/>
    </source>
</evidence>
<comment type="similarity">
    <text evidence="1">Belongs to the disease resistance NB-LRR family.</text>
</comment>
<feature type="compositionally biased region" description="Polar residues" evidence="7">
    <location>
        <begin position="121"/>
        <end position="137"/>
    </location>
</feature>
<evidence type="ECO:0000256" key="2">
    <source>
        <dbReference type="ARBA" id="ARBA00022614"/>
    </source>
</evidence>
<keyword evidence="4" id="KW-0547">Nucleotide-binding</keyword>
<feature type="region of interest" description="Disordered" evidence="7">
    <location>
        <begin position="121"/>
        <end position="152"/>
    </location>
</feature>
<dbReference type="Gene3D" id="3.80.10.10">
    <property type="entry name" value="Ribonuclease Inhibitor"/>
    <property type="match status" value="1"/>
</dbReference>
<dbReference type="PRINTS" id="PR00364">
    <property type="entry name" value="DISEASERSIST"/>
</dbReference>
<protein>
    <submittedName>
        <fullName evidence="11">Uncharacterized protein</fullName>
    </submittedName>
</protein>
<dbReference type="InterPro" id="IPR027417">
    <property type="entry name" value="P-loop_NTPase"/>
</dbReference>
<keyword evidence="6" id="KW-0175">Coiled coil</keyword>
<dbReference type="Gene3D" id="1.10.8.430">
    <property type="entry name" value="Helical domain of apoptotic protease-activating factors"/>
    <property type="match status" value="1"/>
</dbReference>
<dbReference type="Pfam" id="PF23598">
    <property type="entry name" value="LRR_14"/>
    <property type="match status" value="1"/>
</dbReference>
<gene>
    <name evidence="11" type="ORF">URODEC1_LOCUS56695</name>
</gene>
<dbReference type="EMBL" id="OZ075132">
    <property type="protein sequence ID" value="CAL4982616.1"/>
    <property type="molecule type" value="Genomic_DNA"/>
</dbReference>
<evidence type="ECO:0000259" key="10">
    <source>
        <dbReference type="Pfam" id="PF23598"/>
    </source>
</evidence>
<keyword evidence="2" id="KW-0433">Leucine-rich repeat</keyword>
<dbReference type="InterPro" id="IPR042197">
    <property type="entry name" value="Apaf_helical"/>
</dbReference>
<dbReference type="InterPro" id="IPR041118">
    <property type="entry name" value="Rx_N"/>
</dbReference>
<dbReference type="PANTHER" id="PTHR23155:SF1227">
    <property type="entry name" value="OS11G0462500 PROTEIN"/>
    <property type="match status" value="1"/>
</dbReference>
<dbReference type="SUPFAM" id="SSF52540">
    <property type="entry name" value="P-loop containing nucleoside triphosphate hydrolases"/>
    <property type="match status" value="1"/>
</dbReference>
<feature type="domain" description="Disease resistance R13L4/SHOC-2-like LRR" evidence="10">
    <location>
        <begin position="592"/>
        <end position="961"/>
    </location>
</feature>
<evidence type="ECO:0000256" key="5">
    <source>
        <dbReference type="ARBA" id="ARBA00022821"/>
    </source>
</evidence>
<dbReference type="Gene3D" id="1.20.5.4130">
    <property type="match status" value="1"/>
</dbReference>
<sequence length="1016" mass="112708">MDAAIVGQLLSHTLPVLYKGIQERSKKLSDLDADVRFINVQLDFIKAAIREDRKRRNDMSDVRKSWIVQLRHLAYLIEDCVDRFLPHGGEKINPGDLASEIQQCKKLAQAIREGLECYTTTSAGSEQNPQQVASSPGSAAPRTSYAQGQQDPQADLVGMDERVQDLLALVRESESSVEKKLKVISIVGFGGIGKTQLADQVFRHSDVRNQYPLQAFIGATDKNTEEILQEVLEELLKQDMKGKTKTSIQTQQHQNGVIHAGQTKTSTQRQLLVQNGIVVHTASASTSTQAPKLQNGVVHCASASSVVSINMNDVRTRLRSYLQSKRYLIVIDDVRTEQLGSDVVSAFPEQEGVDSRIIVTTSIQSVAKSCSSGDGHVYKMRPLNEEESENLFFNVARTGPQPTEIPKKCDGVPLALVSIARFCRKDLSRCEEAWRKLCKPEEDYRLARMQRVLVDNYESLCSLDLHGCLLYLGMFPSGHPIRRGSLTRRWLAEGPDVGCSTSLMAAEKNFDALVDRNVVWPINESIKTCQPPGMMLEYITGESESTDFMALCRGDNETRRTASSAGIRRLALHGTGAPDDGRVLVEEDVSRLRTLAVFRSNQGEAEAPLSFAKCGLLRVLDLEACHGLNKSHLEEICELLKLLRYLSLKASTSITKVPRKIARLQRLETLDLGKETVVKVPAEVLLLPHLKHLLGKIKLRKCDSGKNRNLDRFLSKESKLEMLSGFVAGKDGRGFPRLMRHMSRLRKVKIWWGPDADADATSLQDDLQQSINQFLDRASRMPAVVHSLSMEFQEWSPAFLDSLRAPVVCTLSSMKLRGRGGLNQVPAFVTSLTGIKELCLLATTLSWNAIQDGVKNLNILNHLELVAQDIDGAVVIDSGTLNSLKRMRLEIERSLVQITIHDGAMESLVSLHLICKDLNGPSADQIPRLRNLKEVALHPEVADGTKLRWKDATRRHPNRPNCLLITNSRLMEQTTQPPSPNQSSSAAATGMLSNVARKSRQIAGAILHLGTRTRGN</sequence>
<feature type="domain" description="NB-ARC" evidence="8">
    <location>
        <begin position="307"/>
        <end position="396"/>
    </location>
</feature>
<dbReference type="GO" id="GO:0000166">
    <property type="term" value="F:nucleotide binding"/>
    <property type="evidence" value="ECO:0007669"/>
    <property type="project" value="UniProtKB-KW"/>
</dbReference>
<dbReference type="InterPro" id="IPR002182">
    <property type="entry name" value="NB-ARC"/>
</dbReference>
<name>A0ABC9ASN3_9POAL</name>
<evidence type="ECO:0000313" key="11">
    <source>
        <dbReference type="EMBL" id="CAL4982616.1"/>
    </source>
</evidence>
<feature type="domain" description="NB-ARC" evidence="8">
    <location>
        <begin position="178"/>
        <end position="249"/>
    </location>
</feature>
<keyword evidence="12" id="KW-1185">Reference proteome</keyword>
<organism evidence="11 12">
    <name type="scientific">Urochloa decumbens</name>
    <dbReference type="NCBI Taxonomy" id="240449"/>
    <lineage>
        <taxon>Eukaryota</taxon>
        <taxon>Viridiplantae</taxon>
        <taxon>Streptophyta</taxon>
        <taxon>Embryophyta</taxon>
        <taxon>Tracheophyta</taxon>
        <taxon>Spermatophyta</taxon>
        <taxon>Magnoliopsida</taxon>
        <taxon>Liliopsida</taxon>
        <taxon>Poales</taxon>
        <taxon>Poaceae</taxon>
        <taxon>PACMAD clade</taxon>
        <taxon>Panicoideae</taxon>
        <taxon>Panicodae</taxon>
        <taxon>Paniceae</taxon>
        <taxon>Melinidinae</taxon>
        <taxon>Urochloa</taxon>
    </lineage>
</organism>
<keyword evidence="5" id="KW-0611">Plant defense</keyword>